<evidence type="ECO:0000256" key="1">
    <source>
        <dbReference type="SAM" id="Phobius"/>
    </source>
</evidence>
<keyword evidence="1" id="KW-1133">Transmembrane helix</keyword>
<name>A0A7Z7AW78_9EURY</name>
<sequence>MPITFNGNESKFKIFMFIHSDFMNQYCIFILVIIICMFIYCMIEQGRISIKSYHIVPPSKYDSIGHFNTDLALPIHFSDIVLYFLKLGFVRILDYFSYKHIWLYTFCDSFSISFGSVLGCTRQKKNAFVKSEQNPSVSTGVYKI</sequence>
<proteinExistence type="predicted"/>
<evidence type="ECO:0000313" key="2">
    <source>
        <dbReference type="EMBL" id="SDF74206.1"/>
    </source>
</evidence>
<keyword evidence="3" id="KW-1185">Reference proteome</keyword>
<reference evidence="2 3" key="1">
    <citation type="submission" date="2016-10" db="EMBL/GenBank/DDBJ databases">
        <authorList>
            <person name="Varghese N."/>
            <person name="Submissions S."/>
        </authorList>
    </citation>
    <scope>NUCLEOTIDE SEQUENCE [LARGE SCALE GENOMIC DNA]</scope>
    <source>
        <strain evidence="2 3">PL 12/M</strain>
    </source>
</reference>
<keyword evidence="1" id="KW-0812">Transmembrane</keyword>
<dbReference type="Proteomes" id="UP000199259">
    <property type="component" value="Unassembled WGS sequence"/>
</dbReference>
<dbReference type="AlphaFoldDB" id="A0A7Z7AW78"/>
<gene>
    <name evidence="2" type="ORF">SAMN04488589_1302</name>
</gene>
<comment type="caution">
    <text evidence="2">The sequence shown here is derived from an EMBL/GenBank/DDBJ whole genome shotgun (WGS) entry which is preliminary data.</text>
</comment>
<accession>A0A7Z7AW78</accession>
<organism evidence="2 3">
    <name type="scientific">Methanolobus vulcani</name>
    <dbReference type="NCBI Taxonomy" id="38026"/>
    <lineage>
        <taxon>Archaea</taxon>
        <taxon>Methanobacteriati</taxon>
        <taxon>Methanobacteriota</taxon>
        <taxon>Stenosarchaea group</taxon>
        <taxon>Methanomicrobia</taxon>
        <taxon>Methanosarcinales</taxon>
        <taxon>Methanosarcinaceae</taxon>
        <taxon>Methanolobus</taxon>
    </lineage>
</organism>
<keyword evidence="1" id="KW-0472">Membrane</keyword>
<evidence type="ECO:0000313" key="3">
    <source>
        <dbReference type="Proteomes" id="UP000199259"/>
    </source>
</evidence>
<dbReference type="EMBL" id="FNCA01000003">
    <property type="protein sequence ID" value="SDF74206.1"/>
    <property type="molecule type" value="Genomic_DNA"/>
</dbReference>
<feature type="transmembrane region" description="Helical" evidence="1">
    <location>
        <begin position="23"/>
        <end position="43"/>
    </location>
</feature>
<protein>
    <submittedName>
        <fullName evidence="2">Uncharacterized protein</fullName>
    </submittedName>
</protein>